<organism evidence="2 3">
    <name type="scientific">Phytophthora citrophthora</name>
    <dbReference type="NCBI Taxonomy" id="4793"/>
    <lineage>
        <taxon>Eukaryota</taxon>
        <taxon>Sar</taxon>
        <taxon>Stramenopiles</taxon>
        <taxon>Oomycota</taxon>
        <taxon>Peronosporomycetes</taxon>
        <taxon>Peronosporales</taxon>
        <taxon>Peronosporaceae</taxon>
        <taxon>Phytophthora</taxon>
    </lineage>
</organism>
<accession>A0AAD9H005</accession>
<evidence type="ECO:0000256" key="1">
    <source>
        <dbReference type="SAM" id="SignalP"/>
    </source>
</evidence>
<keyword evidence="3" id="KW-1185">Reference proteome</keyword>
<keyword evidence="1" id="KW-0732">Signal</keyword>
<evidence type="ECO:0000313" key="3">
    <source>
        <dbReference type="Proteomes" id="UP001259832"/>
    </source>
</evidence>
<proteinExistence type="predicted"/>
<dbReference type="AlphaFoldDB" id="A0AAD9H005"/>
<reference evidence="2" key="1">
    <citation type="submission" date="2023-08" db="EMBL/GenBank/DDBJ databases">
        <title>Reference Genome Resource for the Citrus Pathogen Phytophthora citrophthora.</title>
        <authorList>
            <person name="Moller H."/>
            <person name="Coetzee B."/>
            <person name="Rose L.J."/>
            <person name="Van Niekerk J.M."/>
        </authorList>
    </citation>
    <scope>NUCLEOTIDE SEQUENCE</scope>
    <source>
        <strain evidence="2">STE-U-9442</strain>
    </source>
</reference>
<sequence>MQPRCNVLFFFLTLLGAYSSVASAANATVSVSWTNSTVAGTPELELLLVTGDNPLLPEDTLFQIQLNSRFTVASDASVDDAVLAESLDSTWSLSVDAEVNTLAVQRSGSGSQLSSGTQIRFKLTGVTNPRRASRFSVGTMVISDRGATFTQLLELQPIEIVPGDLWNSQLTFSNLLSGRSTLLTIHLTLAHSVPHDGAIVVYLPYMYGYLLGVSLASVVGLDGEFEVSTKDNAIWLKRKAVSGTNSGEMQEMVLALAGIIHPTMEGAMGPSVLLQTLDADTGVIDQAYVDTSGNILNKARVVLSSSILQIIEGDLTGAQYTISLSAPPFGDSDLTLSIGESSGAMMLDVEPQLVIFSTSNWSSTATITVVAPKDIAVNETRTQESVVPVSHTIISGDSGHTFAAASEVSVRIKDNDFPFQSACFLCPEGFYCPKSTTRPVACADGTYSVNSGATPCEKCPAGFTCSDPLLGPVECPSGSYSFADSLTCTICPSGKFCPSTDQAPQTCSSGYYSTQGSTSCTACPRGFECSGASMSEPVACAFSTYSSVEGAVVCSPCPVGHSCLDATQPPVLCQAGSYNLDGKGPCTNCPKGYKCATTTDAPVQCVDGTYSPVNAVDCLECPAGKYCRQPSSDPISCSSGYYSVIGSTTCTPCPAGMECTSPSSIPVACPIGTYTPGSASSCLPCPAGFACANATATPILCNPGTFSTQGQGKCTQCSAGYYCPQPGQAVQLICLPGTYAEAGATACTTCPAGMQCPSMSQAIKEACEAGTYSLGGQTRCISCPIGHMCPRVDGSQNAVCAPGWYSSGGAVQCTICPAGYACPDPSTSPPVICPDGYYSLTGAKVCIACPAGYACPDPTSKLLVPCAKGMYSTGAASSCTPCPAGFACSFSNSSSVEPCQTGFYSTTGSGSCVECPRGYYCDTPNEMPKNCSVGYYSLRASTSCLACDPGYECPRSDQLPQPCPVGYYSIGAVANCRSCSPGYKCSLASTNPTPKEDACPMGGYCNPPTTFFLCPAGTFGNVTAGEVRAQVKYVAASH</sequence>
<gene>
    <name evidence="2" type="ORF">P3T76_000001</name>
</gene>
<feature type="signal peptide" evidence="1">
    <location>
        <begin position="1"/>
        <end position="24"/>
    </location>
</feature>
<name>A0AAD9H005_9STRA</name>
<protein>
    <submittedName>
        <fullName evidence="2">Multiple epidermal growth factor-like domains protein 6</fullName>
    </submittedName>
</protein>
<dbReference type="InterPro" id="IPR009030">
    <property type="entry name" value="Growth_fac_rcpt_cys_sf"/>
</dbReference>
<dbReference type="PANTHER" id="PTHR47236:SF4">
    <property type="entry name" value="GENE 9195-RELATED"/>
    <property type="match status" value="1"/>
</dbReference>
<dbReference type="SUPFAM" id="SSF57184">
    <property type="entry name" value="Growth factor receptor domain"/>
    <property type="match status" value="4"/>
</dbReference>
<dbReference type="PANTHER" id="PTHR47236">
    <property type="entry name" value="GENE, 32742-RELATED-RELATED"/>
    <property type="match status" value="1"/>
</dbReference>
<comment type="caution">
    <text evidence="2">The sequence shown here is derived from an EMBL/GenBank/DDBJ whole genome shotgun (WGS) entry which is preliminary data.</text>
</comment>
<dbReference type="Gene3D" id="2.10.50.10">
    <property type="entry name" value="Tumor Necrosis Factor Receptor, subunit A, domain 2"/>
    <property type="match status" value="1"/>
</dbReference>
<feature type="chain" id="PRO_5042076235" evidence="1">
    <location>
        <begin position="25"/>
        <end position="1038"/>
    </location>
</feature>
<dbReference type="SMART" id="SM01411">
    <property type="entry name" value="Ephrin_rec_like"/>
    <property type="match status" value="12"/>
</dbReference>
<dbReference type="EMBL" id="JASMQC010000001">
    <property type="protein sequence ID" value="KAK1947711.1"/>
    <property type="molecule type" value="Genomic_DNA"/>
</dbReference>
<dbReference type="Proteomes" id="UP001259832">
    <property type="component" value="Unassembled WGS sequence"/>
</dbReference>
<evidence type="ECO:0000313" key="2">
    <source>
        <dbReference type="EMBL" id="KAK1947711.1"/>
    </source>
</evidence>